<keyword evidence="4 10" id="KW-0808">Transferase</keyword>
<evidence type="ECO:0000313" key="13">
    <source>
        <dbReference type="EMBL" id="MBB3925400.1"/>
    </source>
</evidence>
<comment type="caution">
    <text evidence="13">The sequence shown here is derived from an EMBL/GenBank/DDBJ whole genome shotgun (WGS) entry which is preliminary data.</text>
</comment>
<evidence type="ECO:0000256" key="9">
    <source>
        <dbReference type="ARBA" id="ARBA00032554"/>
    </source>
</evidence>
<evidence type="ECO:0000256" key="2">
    <source>
        <dbReference type="ARBA" id="ARBA00012052"/>
    </source>
</evidence>
<evidence type="ECO:0000259" key="11">
    <source>
        <dbReference type="Pfam" id="PF00288"/>
    </source>
</evidence>
<feature type="binding site" evidence="10">
    <location>
        <begin position="98"/>
        <end position="108"/>
    </location>
    <ligand>
        <name>ATP</name>
        <dbReference type="ChEBI" id="CHEBI:30616"/>
    </ligand>
</feature>
<dbReference type="EC" id="2.7.1.148" evidence="2 10"/>
<dbReference type="InterPro" id="IPR006204">
    <property type="entry name" value="GHMP_kinase_N_dom"/>
</dbReference>
<reference evidence="13 14" key="1">
    <citation type="submission" date="2020-08" db="EMBL/GenBank/DDBJ databases">
        <title>Genomic Encyclopedia of Type Strains, Phase IV (KMG-IV): sequencing the most valuable type-strain genomes for metagenomic binning, comparative biology and taxonomic classification.</title>
        <authorList>
            <person name="Goeker M."/>
        </authorList>
    </citation>
    <scope>NUCLEOTIDE SEQUENCE [LARGE SCALE GENOMIC DNA]</scope>
    <source>
        <strain evidence="13 14">DSM 26189</strain>
    </source>
</reference>
<keyword evidence="5 10" id="KW-0547">Nucleotide-binding</keyword>
<dbReference type="SUPFAM" id="SSF54211">
    <property type="entry name" value="Ribosomal protein S5 domain 2-like"/>
    <property type="match status" value="1"/>
</dbReference>
<comment type="similarity">
    <text evidence="1 10">Belongs to the GHMP kinase family. IspE subfamily.</text>
</comment>
<dbReference type="PANTHER" id="PTHR43527:SF2">
    <property type="entry name" value="4-DIPHOSPHOCYTIDYL-2-C-METHYL-D-ERYTHRITOL KINASE, CHLOROPLASTIC"/>
    <property type="match status" value="1"/>
</dbReference>
<dbReference type="PANTHER" id="PTHR43527">
    <property type="entry name" value="4-DIPHOSPHOCYTIDYL-2-C-METHYL-D-ERYTHRITOL KINASE, CHLOROPLASTIC"/>
    <property type="match status" value="1"/>
</dbReference>
<dbReference type="Pfam" id="PF00288">
    <property type="entry name" value="GHMP_kinases_N"/>
    <property type="match status" value="1"/>
</dbReference>
<dbReference type="Gene3D" id="3.30.230.10">
    <property type="match status" value="1"/>
</dbReference>
<dbReference type="NCBIfam" id="TIGR00154">
    <property type="entry name" value="ispE"/>
    <property type="match status" value="1"/>
</dbReference>
<dbReference type="GO" id="GO:0050515">
    <property type="term" value="F:4-(cytidine 5'-diphospho)-2-C-methyl-D-erythritol kinase activity"/>
    <property type="evidence" value="ECO:0007669"/>
    <property type="project" value="UniProtKB-UniRule"/>
</dbReference>
<keyword evidence="6 10" id="KW-0418">Kinase</keyword>
<dbReference type="NCBIfam" id="NF011202">
    <property type="entry name" value="PRK14608.1"/>
    <property type="match status" value="1"/>
</dbReference>
<dbReference type="InterPro" id="IPR014721">
    <property type="entry name" value="Ribsml_uS5_D2-typ_fold_subgr"/>
</dbReference>
<accession>A0A7W6BEF7</accession>
<evidence type="ECO:0000259" key="12">
    <source>
        <dbReference type="Pfam" id="PF08544"/>
    </source>
</evidence>
<dbReference type="HAMAP" id="MF_00061">
    <property type="entry name" value="IspE"/>
    <property type="match status" value="1"/>
</dbReference>
<proteinExistence type="inferred from homology"/>
<sequence>MTTQTATETAFAKINLALHVRSRRADGYHLIESLFAFVDDGDRVEAAPASELSLRLTGPFAGELDGGGDNLVLRAARAMQAHFGVGKGAAILLDKRLPVAAGLGGGSADAAAAARALNRLWCLDADEAALTAAIGALGADVPACLTSRTLIGRGIGDEMAPHAGAAALTGRPVLLVNPRIACPTGPVYRQWDGVDRGPLGEDAANWRNDLEPGALALVPPIAAVLEALRGMAGAEMVRMSGSGATCFALFGDAAARDGAERAIARAHPGWWAMTGALR</sequence>
<comment type="pathway">
    <text evidence="10">Isoprenoid biosynthesis; isopentenyl diphosphate biosynthesis via DXP pathway; isopentenyl diphosphate from 1-deoxy-D-xylulose 5-phosphate: step 3/6.</text>
</comment>
<feature type="domain" description="GHMP kinase N-terminal" evidence="11">
    <location>
        <begin position="70"/>
        <end position="146"/>
    </location>
</feature>
<evidence type="ECO:0000256" key="1">
    <source>
        <dbReference type="ARBA" id="ARBA00009684"/>
    </source>
</evidence>
<dbReference type="Proteomes" id="UP000571950">
    <property type="component" value="Unassembled WGS sequence"/>
</dbReference>
<evidence type="ECO:0000256" key="7">
    <source>
        <dbReference type="ARBA" id="ARBA00022840"/>
    </source>
</evidence>
<keyword evidence="7 10" id="KW-0067">ATP-binding</keyword>
<feature type="active site" evidence="10">
    <location>
        <position position="13"/>
    </location>
</feature>
<dbReference type="RefSeq" id="WP_188071185.1">
    <property type="nucleotide sequence ID" value="NZ_JACIDT010000003.1"/>
</dbReference>
<keyword evidence="14" id="KW-1185">Reference proteome</keyword>
<evidence type="ECO:0000256" key="8">
    <source>
        <dbReference type="ARBA" id="ARBA00023229"/>
    </source>
</evidence>
<gene>
    <name evidence="10" type="primary">ispE</name>
    <name evidence="13" type="ORF">GGR43_001113</name>
</gene>
<dbReference type="InterPro" id="IPR020568">
    <property type="entry name" value="Ribosomal_Su5_D2-typ_SF"/>
</dbReference>
<dbReference type="EMBL" id="JACIDT010000003">
    <property type="protein sequence ID" value="MBB3925400.1"/>
    <property type="molecule type" value="Genomic_DNA"/>
</dbReference>
<feature type="active site" evidence="10">
    <location>
        <position position="140"/>
    </location>
</feature>
<dbReference type="GO" id="GO:0016114">
    <property type="term" value="P:terpenoid biosynthetic process"/>
    <property type="evidence" value="ECO:0007669"/>
    <property type="project" value="UniProtKB-UniRule"/>
</dbReference>
<dbReference type="GO" id="GO:0019288">
    <property type="term" value="P:isopentenyl diphosphate biosynthetic process, methylerythritol 4-phosphate pathway"/>
    <property type="evidence" value="ECO:0007669"/>
    <property type="project" value="UniProtKB-UniRule"/>
</dbReference>
<dbReference type="SUPFAM" id="SSF55060">
    <property type="entry name" value="GHMP Kinase, C-terminal domain"/>
    <property type="match status" value="1"/>
</dbReference>
<dbReference type="InterPro" id="IPR013750">
    <property type="entry name" value="GHMP_kinase_C_dom"/>
</dbReference>
<dbReference type="InterPro" id="IPR036554">
    <property type="entry name" value="GHMP_kinase_C_sf"/>
</dbReference>
<comment type="catalytic activity">
    <reaction evidence="10">
        <text>4-CDP-2-C-methyl-D-erythritol + ATP = 4-CDP-2-C-methyl-D-erythritol 2-phosphate + ADP + H(+)</text>
        <dbReference type="Rhea" id="RHEA:18437"/>
        <dbReference type="ChEBI" id="CHEBI:15378"/>
        <dbReference type="ChEBI" id="CHEBI:30616"/>
        <dbReference type="ChEBI" id="CHEBI:57823"/>
        <dbReference type="ChEBI" id="CHEBI:57919"/>
        <dbReference type="ChEBI" id="CHEBI:456216"/>
        <dbReference type="EC" id="2.7.1.148"/>
    </reaction>
</comment>
<dbReference type="AlphaFoldDB" id="A0A7W6BEF7"/>
<evidence type="ECO:0000256" key="6">
    <source>
        <dbReference type="ARBA" id="ARBA00022777"/>
    </source>
</evidence>
<evidence type="ECO:0000313" key="14">
    <source>
        <dbReference type="Proteomes" id="UP000571950"/>
    </source>
</evidence>
<evidence type="ECO:0000256" key="3">
    <source>
        <dbReference type="ARBA" id="ARBA00017473"/>
    </source>
</evidence>
<dbReference type="InterPro" id="IPR004424">
    <property type="entry name" value="IspE"/>
</dbReference>
<dbReference type="UniPathway" id="UPA00056">
    <property type="reaction ID" value="UER00094"/>
</dbReference>
<dbReference type="PIRSF" id="PIRSF010376">
    <property type="entry name" value="IspE"/>
    <property type="match status" value="1"/>
</dbReference>
<evidence type="ECO:0000256" key="5">
    <source>
        <dbReference type="ARBA" id="ARBA00022741"/>
    </source>
</evidence>
<protein>
    <recommendedName>
        <fullName evidence="3 10">4-diphosphocytidyl-2-C-methyl-D-erythritol kinase</fullName>
        <shortName evidence="10">CMK</shortName>
        <ecNumber evidence="2 10">2.7.1.148</ecNumber>
    </recommendedName>
    <alternativeName>
        <fullName evidence="9 10">4-(cytidine-5'-diphospho)-2-C-methyl-D-erythritol kinase</fullName>
    </alternativeName>
</protein>
<evidence type="ECO:0000256" key="10">
    <source>
        <dbReference type="HAMAP-Rule" id="MF_00061"/>
    </source>
</evidence>
<organism evidence="13 14">
    <name type="scientific">Sphingobium jiangsuense</name>
    <dbReference type="NCBI Taxonomy" id="870476"/>
    <lineage>
        <taxon>Bacteria</taxon>
        <taxon>Pseudomonadati</taxon>
        <taxon>Pseudomonadota</taxon>
        <taxon>Alphaproteobacteria</taxon>
        <taxon>Sphingomonadales</taxon>
        <taxon>Sphingomonadaceae</taxon>
        <taxon>Sphingobium</taxon>
    </lineage>
</organism>
<feature type="domain" description="GHMP kinase C-terminal" evidence="12">
    <location>
        <begin position="198"/>
        <end position="265"/>
    </location>
</feature>
<dbReference type="Gene3D" id="3.30.70.890">
    <property type="entry name" value="GHMP kinase, C-terminal domain"/>
    <property type="match status" value="1"/>
</dbReference>
<name>A0A7W6BEF7_9SPHN</name>
<dbReference type="GO" id="GO:0005524">
    <property type="term" value="F:ATP binding"/>
    <property type="evidence" value="ECO:0007669"/>
    <property type="project" value="UniProtKB-UniRule"/>
</dbReference>
<keyword evidence="8 10" id="KW-0414">Isoprene biosynthesis</keyword>
<dbReference type="Pfam" id="PF08544">
    <property type="entry name" value="GHMP_kinases_C"/>
    <property type="match status" value="1"/>
</dbReference>
<evidence type="ECO:0000256" key="4">
    <source>
        <dbReference type="ARBA" id="ARBA00022679"/>
    </source>
</evidence>
<comment type="function">
    <text evidence="10">Catalyzes the phosphorylation of the position 2 hydroxy group of 4-diphosphocytidyl-2C-methyl-D-erythritol.</text>
</comment>